<dbReference type="PRINTS" id="PR00344">
    <property type="entry name" value="BCTRLSENSOR"/>
</dbReference>
<dbReference type="SMART" id="SM00448">
    <property type="entry name" value="REC"/>
    <property type="match status" value="1"/>
</dbReference>
<comment type="catalytic activity">
    <reaction evidence="1">
        <text>ATP + protein L-histidine = ADP + protein N-phospho-L-histidine.</text>
        <dbReference type="EC" id="2.7.13.3"/>
    </reaction>
</comment>
<dbReference type="EC" id="2.7.13.3" evidence="2"/>
<dbReference type="InterPro" id="IPR001789">
    <property type="entry name" value="Sig_transdc_resp-reg_receiver"/>
</dbReference>
<name>A0A518B5Q7_9BACT</name>
<organism evidence="7 8">
    <name type="scientific">Kolteria novifilia</name>
    <dbReference type="NCBI Taxonomy" id="2527975"/>
    <lineage>
        <taxon>Bacteria</taxon>
        <taxon>Pseudomonadati</taxon>
        <taxon>Planctomycetota</taxon>
        <taxon>Planctomycetia</taxon>
        <taxon>Kolteriales</taxon>
        <taxon>Kolteriaceae</taxon>
        <taxon>Kolteria</taxon>
    </lineage>
</organism>
<dbReference type="InterPro" id="IPR036097">
    <property type="entry name" value="HisK_dim/P_sf"/>
</dbReference>
<accession>A0A518B5Q7</accession>
<dbReference type="InterPro" id="IPR003594">
    <property type="entry name" value="HATPase_dom"/>
</dbReference>
<dbReference type="SUPFAM" id="SSF47384">
    <property type="entry name" value="Homodimeric domain of signal transducing histidine kinase"/>
    <property type="match status" value="1"/>
</dbReference>
<dbReference type="SUPFAM" id="SSF55874">
    <property type="entry name" value="ATPase domain of HSP90 chaperone/DNA topoisomerase II/histidine kinase"/>
    <property type="match status" value="1"/>
</dbReference>
<feature type="domain" description="Response regulatory" evidence="6">
    <location>
        <begin position="8"/>
        <end position="122"/>
    </location>
</feature>
<evidence type="ECO:0000259" key="6">
    <source>
        <dbReference type="PROSITE" id="PS50110"/>
    </source>
</evidence>
<dbReference type="Gene3D" id="3.30.565.10">
    <property type="entry name" value="Histidine kinase-like ATPase, C-terminal domain"/>
    <property type="match status" value="1"/>
</dbReference>
<dbReference type="InterPro" id="IPR005467">
    <property type="entry name" value="His_kinase_dom"/>
</dbReference>
<keyword evidence="8" id="KW-1185">Reference proteome</keyword>
<dbReference type="GO" id="GO:0000155">
    <property type="term" value="F:phosphorelay sensor kinase activity"/>
    <property type="evidence" value="ECO:0007669"/>
    <property type="project" value="InterPro"/>
</dbReference>
<dbReference type="Pfam" id="PF02518">
    <property type="entry name" value="HATPase_c"/>
    <property type="match status" value="1"/>
</dbReference>
<evidence type="ECO:0000313" key="7">
    <source>
        <dbReference type="EMBL" id="QDU62309.1"/>
    </source>
</evidence>
<reference evidence="7 8" key="1">
    <citation type="submission" date="2019-02" db="EMBL/GenBank/DDBJ databases">
        <title>Deep-cultivation of Planctomycetes and their phenomic and genomic characterization uncovers novel biology.</title>
        <authorList>
            <person name="Wiegand S."/>
            <person name="Jogler M."/>
            <person name="Boedeker C."/>
            <person name="Pinto D."/>
            <person name="Vollmers J."/>
            <person name="Rivas-Marin E."/>
            <person name="Kohn T."/>
            <person name="Peeters S.H."/>
            <person name="Heuer A."/>
            <person name="Rast P."/>
            <person name="Oberbeckmann S."/>
            <person name="Bunk B."/>
            <person name="Jeske O."/>
            <person name="Meyerdierks A."/>
            <person name="Storesund J.E."/>
            <person name="Kallscheuer N."/>
            <person name="Luecker S."/>
            <person name="Lage O.M."/>
            <person name="Pohl T."/>
            <person name="Merkel B.J."/>
            <person name="Hornburger P."/>
            <person name="Mueller R.-W."/>
            <person name="Bruemmer F."/>
            <person name="Labrenz M."/>
            <person name="Spormann A.M."/>
            <person name="Op den Camp H."/>
            <person name="Overmann J."/>
            <person name="Amann R."/>
            <person name="Jetten M.S.M."/>
            <person name="Mascher T."/>
            <person name="Medema M.H."/>
            <person name="Devos D.P."/>
            <person name="Kaster A.-K."/>
            <person name="Ovreas L."/>
            <person name="Rohde M."/>
            <person name="Galperin M.Y."/>
            <person name="Jogler C."/>
        </authorList>
    </citation>
    <scope>NUCLEOTIDE SEQUENCE [LARGE SCALE GENOMIC DNA]</scope>
    <source>
        <strain evidence="7 8">Pan216</strain>
    </source>
</reference>
<dbReference type="PANTHER" id="PTHR43547:SF2">
    <property type="entry name" value="HYBRID SIGNAL TRANSDUCTION HISTIDINE KINASE C"/>
    <property type="match status" value="1"/>
</dbReference>
<dbReference type="RefSeq" id="WP_419192559.1">
    <property type="nucleotide sequence ID" value="NZ_CP036279.1"/>
</dbReference>
<sequence length="383" mass="43263">MSEIDQQSLLIVDDERDVLASLRAMFRRDYDVHTADGGAGALEILGKRDIHVILCDQRMPGMSGPEVLDIVCRDHPEAIFLMMSGYTDLESVIEAVNRGNIFRYICKPWDPADLEATVRQAFAQFELRAERRRLREQLEVANQHKTAFITVASHELNTPLTIVLGMLELALIKCEQDDVREFLDRARSAGTQMHELLADIFKVLQEQQFDRPLFREDVLVRDLFSEAKTQVCPYLNKRRQTLVERVTPDDLTINVSPLHFRDLLVNLITNAIKFSQDEATIELTGEETDDEFVLSVNDHGVGIDWADQPHVFEPLFGTWDVTHHSSGDYGFCKRGMGLGLTIANRFALMHGGEIDFDSTPGEGTVFRVMLPKATAQAKGSPAY</sequence>
<dbReference type="Pfam" id="PF00072">
    <property type="entry name" value="Response_reg"/>
    <property type="match status" value="1"/>
</dbReference>
<feature type="modified residue" description="4-aspartylphosphate" evidence="4">
    <location>
        <position position="56"/>
    </location>
</feature>
<evidence type="ECO:0000256" key="1">
    <source>
        <dbReference type="ARBA" id="ARBA00000085"/>
    </source>
</evidence>
<dbReference type="InterPro" id="IPR011006">
    <property type="entry name" value="CheY-like_superfamily"/>
</dbReference>
<dbReference type="CDD" id="cd00082">
    <property type="entry name" value="HisKA"/>
    <property type="match status" value="1"/>
</dbReference>
<evidence type="ECO:0000313" key="8">
    <source>
        <dbReference type="Proteomes" id="UP000317093"/>
    </source>
</evidence>
<evidence type="ECO:0000256" key="3">
    <source>
        <dbReference type="ARBA" id="ARBA00022553"/>
    </source>
</evidence>
<evidence type="ECO:0000256" key="4">
    <source>
        <dbReference type="PROSITE-ProRule" id="PRU00169"/>
    </source>
</evidence>
<dbReference type="Proteomes" id="UP000317093">
    <property type="component" value="Chromosome"/>
</dbReference>
<dbReference type="KEGG" id="knv:Pan216_31760"/>
<dbReference type="PANTHER" id="PTHR43547">
    <property type="entry name" value="TWO-COMPONENT HISTIDINE KINASE"/>
    <property type="match status" value="1"/>
</dbReference>
<dbReference type="Gene3D" id="1.10.287.130">
    <property type="match status" value="1"/>
</dbReference>
<evidence type="ECO:0000256" key="2">
    <source>
        <dbReference type="ARBA" id="ARBA00012438"/>
    </source>
</evidence>
<protein>
    <recommendedName>
        <fullName evidence="2">histidine kinase</fullName>
        <ecNumber evidence="2">2.7.13.3</ecNumber>
    </recommendedName>
</protein>
<keyword evidence="3 4" id="KW-0597">Phosphoprotein</keyword>
<dbReference type="CDD" id="cd00075">
    <property type="entry name" value="HATPase"/>
    <property type="match status" value="1"/>
</dbReference>
<dbReference type="Pfam" id="PF00512">
    <property type="entry name" value="HisKA"/>
    <property type="match status" value="1"/>
</dbReference>
<dbReference type="CDD" id="cd17569">
    <property type="entry name" value="REC_HupR-like"/>
    <property type="match status" value="1"/>
</dbReference>
<dbReference type="EMBL" id="CP036279">
    <property type="protein sequence ID" value="QDU62309.1"/>
    <property type="molecule type" value="Genomic_DNA"/>
</dbReference>
<feature type="domain" description="Histidine kinase" evidence="5">
    <location>
        <begin position="151"/>
        <end position="374"/>
    </location>
</feature>
<dbReference type="PROSITE" id="PS50110">
    <property type="entry name" value="RESPONSE_REGULATORY"/>
    <property type="match status" value="1"/>
</dbReference>
<dbReference type="AlphaFoldDB" id="A0A518B5Q7"/>
<proteinExistence type="predicted"/>
<gene>
    <name evidence="7" type="primary">hupR1_3</name>
    <name evidence="7" type="ORF">Pan216_31760</name>
</gene>
<dbReference type="InterPro" id="IPR003661">
    <property type="entry name" value="HisK_dim/P_dom"/>
</dbReference>
<evidence type="ECO:0000259" key="5">
    <source>
        <dbReference type="PROSITE" id="PS50109"/>
    </source>
</evidence>
<dbReference type="SUPFAM" id="SSF52172">
    <property type="entry name" value="CheY-like"/>
    <property type="match status" value="1"/>
</dbReference>
<dbReference type="Gene3D" id="3.40.50.2300">
    <property type="match status" value="1"/>
</dbReference>
<dbReference type="InterPro" id="IPR004358">
    <property type="entry name" value="Sig_transdc_His_kin-like_C"/>
</dbReference>
<dbReference type="SMART" id="SM00388">
    <property type="entry name" value="HisKA"/>
    <property type="match status" value="1"/>
</dbReference>
<dbReference type="PROSITE" id="PS50109">
    <property type="entry name" value="HIS_KIN"/>
    <property type="match status" value="1"/>
</dbReference>
<dbReference type="InterPro" id="IPR036890">
    <property type="entry name" value="HATPase_C_sf"/>
</dbReference>
<dbReference type="SMART" id="SM00387">
    <property type="entry name" value="HATPase_c"/>
    <property type="match status" value="1"/>
</dbReference>